<sequence length="364" mass="38555">MKKKRIVIISIVAIVLISAGASAFLFLNGGEKQPSTDRVTAKVTKGSIVVNVAGSGAVAPASKVTAKSADAGKIKTFLVKEGDIVKKGQELATYESKDMTEEIKLEEINLQLRLQDLEDLQRKMKEQLREGDAEELKSSISKMNLNIETARWKISSLKKEQKAPSPLIAQTNGEIVKLYAVEGDQVAAGTNIAEIVDYQNMQVVITVDELEIPKMKTGLFAAITVDALPGQTFTGKVTKIAKEGKAQNGVSTFEVTVGFDQAQSVLAGMTAQANIVAEEKKDVLIVPIEAVQEFGAGAKMVLVPSAGPASVEGRQGAGADPARGIGGEPKPVEVGIHTESLIEIKSGLQEGDQIILPTVTPRGG</sequence>
<dbReference type="Gene3D" id="2.40.30.170">
    <property type="match status" value="1"/>
</dbReference>
<keyword evidence="3 4" id="KW-0175">Coiled coil</keyword>
<evidence type="ECO:0000259" key="6">
    <source>
        <dbReference type="Pfam" id="PF25984"/>
    </source>
</evidence>
<evidence type="ECO:0000256" key="1">
    <source>
        <dbReference type="ARBA" id="ARBA00004196"/>
    </source>
</evidence>
<dbReference type="InterPro" id="IPR050465">
    <property type="entry name" value="UPF0194_transport"/>
</dbReference>
<evidence type="ECO:0000313" key="8">
    <source>
        <dbReference type="Proteomes" id="UP000615455"/>
    </source>
</evidence>
<evidence type="ECO:0000256" key="3">
    <source>
        <dbReference type="ARBA" id="ARBA00023054"/>
    </source>
</evidence>
<gene>
    <name evidence="7" type="ORF">GCM10008018_21360</name>
</gene>
<feature type="coiled-coil region" evidence="4">
    <location>
        <begin position="107"/>
        <end position="160"/>
    </location>
</feature>
<proteinExistence type="inferred from homology"/>
<feature type="domain" description="YknX-like barrel-sandwich hybrid" evidence="6">
    <location>
        <begin position="68"/>
        <end position="134"/>
    </location>
</feature>
<name>A0ABQ1EK93_9BACL</name>
<accession>A0ABQ1EK93</accession>
<dbReference type="RefSeq" id="WP_189011190.1">
    <property type="nucleotide sequence ID" value="NZ_BMHE01000008.1"/>
</dbReference>
<dbReference type="PANTHER" id="PTHR32347:SF27">
    <property type="entry name" value="RND EFFLUX PUMP MEMBRANE FUSION PROTEIN BARREL-SANDWICH DOMAIN-CONTAINING PROTEIN"/>
    <property type="match status" value="1"/>
</dbReference>
<dbReference type="Gene3D" id="6.20.50.140">
    <property type="match status" value="1"/>
</dbReference>
<reference evidence="8" key="1">
    <citation type="journal article" date="2019" name="Int. J. Syst. Evol. Microbiol.">
        <title>The Global Catalogue of Microorganisms (GCM) 10K type strain sequencing project: providing services to taxonomists for standard genome sequencing and annotation.</title>
        <authorList>
            <consortium name="The Broad Institute Genomics Platform"/>
            <consortium name="The Broad Institute Genome Sequencing Center for Infectious Disease"/>
            <person name="Wu L."/>
            <person name="Ma J."/>
        </authorList>
    </citation>
    <scope>NUCLEOTIDE SEQUENCE [LARGE SCALE GENOMIC DNA]</scope>
    <source>
        <strain evidence="8">CGMCC 1.15043</strain>
    </source>
</reference>
<feature type="region of interest" description="Disordered" evidence="5">
    <location>
        <begin position="310"/>
        <end position="329"/>
    </location>
</feature>
<comment type="caution">
    <text evidence="7">The sequence shown here is derived from an EMBL/GenBank/DDBJ whole genome shotgun (WGS) entry which is preliminary data.</text>
</comment>
<protein>
    <recommendedName>
        <fullName evidence="6">YknX-like barrel-sandwich hybrid domain-containing protein</fullName>
    </recommendedName>
</protein>
<comment type="similarity">
    <text evidence="2">Belongs to the membrane fusion protein (MFP) (TC 8.A.1) family.</text>
</comment>
<evidence type="ECO:0000256" key="4">
    <source>
        <dbReference type="SAM" id="Coils"/>
    </source>
</evidence>
<dbReference type="NCBIfam" id="TIGR01730">
    <property type="entry name" value="RND_mfp"/>
    <property type="match status" value="1"/>
</dbReference>
<dbReference type="InterPro" id="IPR006143">
    <property type="entry name" value="RND_pump_MFP"/>
</dbReference>
<dbReference type="Proteomes" id="UP000615455">
    <property type="component" value="Unassembled WGS sequence"/>
</dbReference>
<dbReference type="PANTHER" id="PTHR32347">
    <property type="entry name" value="EFFLUX SYSTEM COMPONENT YKNX-RELATED"/>
    <property type="match status" value="1"/>
</dbReference>
<comment type="subcellular location">
    <subcellularLocation>
        <location evidence="1">Cell envelope</location>
    </subcellularLocation>
</comment>
<dbReference type="Gene3D" id="2.40.50.100">
    <property type="match status" value="1"/>
</dbReference>
<dbReference type="SUPFAM" id="SSF111369">
    <property type="entry name" value="HlyD-like secretion proteins"/>
    <property type="match status" value="1"/>
</dbReference>
<evidence type="ECO:0000256" key="2">
    <source>
        <dbReference type="ARBA" id="ARBA00009477"/>
    </source>
</evidence>
<evidence type="ECO:0000256" key="5">
    <source>
        <dbReference type="SAM" id="MobiDB-lite"/>
    </source>
</evidence>
<organism evidence="7 8">
    <name type="scientific">Paenibacillus marchantiophytorum</name>
    <dbReference type="NCBI Taxonomy" id="1619310"/>
    <lineage>
        <taxon>Bacteria</taxon>
        <taxon>Bacillati</taxon>
        <taxon>Bacillota</taxon>
        <taxon>Bacilli</taxon>
        <taxon>Bacillales</taxon>
        <taxon>Paenibacillaceae</taxon>
        <taxon>Paenibacillus</taxon>
    </lineage>
</organism>
<keyword evidence="8" id="KW-1185">Reference proteome</keyword>
<dbReference type="Pfam" id="PF25984">
    <property type="entry name" value="BSH_YknX"/>
    <property type="match status" value="1"/>
</dbReference>
<dbReference type="InterPro" id="IPR058639">
    <property type="entry name" value="BSH_YknX-like"/>
</dbReference>
<evidence type="ECO:0000313" key="7">
    <source>
        <dbReference type="EMBL" id="GFZ75846.1"/>
    </source>
</evidence>
<dbReference type="EMBL" id="BMHE01000008">
    <property type="protein sequence ID" value="GFZ75846.1"/>
    <property type="molecule type" value="Genomic_DNA"/>
</dbReference>